<evidence type="ECO:0000313" key="6">
    <source>
        <dbReference type="EMBL" id="SHJ10628.1"/>
    </source>
</evidence>
<dbReference type="GO" id="GO:0043565">
    <property type="term" value="F:sequence-specific DNA binding"/>
    <property type="evidence" value="ECO:0007669"/>
    <property type="project" value="InterPro"/>
</dbReference>
<feature type="domain" description="HAMP" evidence="5">
    <location>
        <begin position="6"/>
        <end position="54"/>
    </location>
</feature>
<evidence type="ECO:0000259" key="5">
    <source>
        <dbReference type="PROSITE" id="PS50885"/>
    </source>
</evidence>
<dbReference type="GO" id="GO:0003700">
    <property type="term" value="F:DNA-binding transcription factor activity"/>
    <property type="evidence" value="ECO:0007669"/>
    <property type="project" value="InterPro"/>
</dbReference>
<dbReference type="STRING" id="797419.SAMN05216556_1114"/>
<dbReference type="Pfam" id="PF12833">
    <property type="entry name" value="HTH_18"/>
    <property type="match status" value="1"/>
</dbReference>
<dbReference type="GO" id="GO:0016020">
    <property type="term" value="C:membrane"/>
    <property type="evidence" value="ECO:0007669"/>
    <property type="project" value="InterPro"/>
</dbReference>
<dbReference type="OrthoDB" id="1451418at2"/>
<dbReference type="PROSITE" id="PS01124">
    <property type="entry name" value="HTH_ARAC_FAMILY_2"/>
    <property type="match status" value="1"/>
</dbReference>
<evidence type="ECO:0000259" key="4">
    <source>
        <dbReference type="PROSITE" id="PS01124"/>
    </source>
</evidence>
<dbReference type="PANTHER" id="PTHR47893">
    <property type="entry name" value="REGULATORY PROTEIN PCHR"/>
    <property type="match status" value="1"/>
</dbReference>
<dbReference type="InterPro" id="IPR009057">
    <property type="entry name" value="Homeodomain-like_sf"/>
</dbReference>
<feature type="domain" description="HTH araC/xylS-type" evidence="4">
    <location>
        <begin position="219"/>
        <end position="318"/>
    </location>
</feature>
<keyword evidence="7" id="KW-1185">Reference proteome</keyword>
<name>A0A1M6GL14_9FLAO</name>
<sequence>MERDERIQKIKKVLLEMGAGNFHHRIERSGKNDGIEALVSILNMTAEELEEAWIHQGFINSLGTIKATLAIQFLIDATGVITATTGNTEGVFAEEVDNFIGKPFHHVLADHSKVEWLKNWDLIQRTPYEEVSVLLYYKSATGLLIAGDSLINSLKDGGPVKYYTITVVKHDKKSVVLEPALGYNDNNGTVAEELLNENKANGGNRVKKKLTFEDKRMLVKARNLILQDPARDFGSLRSFAMELGTNTYKLKYGFKEMYGTSVYRFLKCERLRKAKMMVQYGDEPFKCIAHLCGFKSVSHFTRSFTKEFGAPPRTVRKGQV</sequence>
<dbReference type="SUPFAM" id="SSF46689">
    <property type="entry name" value="Homeodomain-like"/>
    <property type="match status" value="1"/>
</dbReference>
<protein>
    <submittedName>
        <fullName evidence="6">AraC-type DNA-binding protein</fullName>
    </submittedName>
</protein>
<proteinExistence type="predicted"/>
<dbReference type="Gene3D" id="1.10.10.60">
    <property type="entry name" value="Homeodomain-like"/>
    <property type="match status" value="1"/>
</dbReference>
<dbReference type="SMART" id="SM00342">
    <property type="entry name" value="HTH_ARAC"/>
    <property type="match status" value="1"/>
</dbReference>
<organism evidence="6 7">
    <name type="scientific">Aequorivita viscosa</name>
    <dbReference type="NCBI Taxonomy" id="797419"/>
    <lineage>
        <taxon>Bacteria</taxon>
        <taxon>Pseudomonadati</taxon>
        <taxon>Bacteroidota</taxon>
        <taxon>Flavobacteriia</taxon>
        <taxon>Flavobacteriales</taxon>
        <taxon>Flavobacteriaceae</taxon>
        <taxon>Aequorivita</taxon>
    </lineage>
</organism>
<keyword evidence="3" id="KW-0804">Transcription</keyword>
<gene>
    <name evidence="6" type="ORF">SAMN04487908_109111</name>
</gene>
<keyword evidence="2 6" id="KW-0238">DNA-binding</keyword>
<dbReference type="InterPro" id="IPR053142">
    <property type="entry name" value="PchR_regulatory_protein"/>
</dbReference>
<dbReference type="InterPro" id="IPR018060">
    <property type="entry name" value="HTH_AraC"/>
</dbReference>
<dbReference type="InterPro" id="IPR018062">
    <property type="entry name" value="HTH_AraC-typ_CS"/>
</dbReference>
<reference evidence="7" key="1">
    <citation type="submission" date="2016-11" db="EMBL/GenBank/DDBJ databases">
        <authorList>
            <person name="Varghese N."/>
            <person name="Submissions S."/>
        </authorList>
    </citation>
    <scope>NUCLEOTIDE SEQUENCE [LARGE SCALE GENOMIC DNA]</scope>
    <source>
        <strain evidence="7">DSM 26349</strain>
    </source>
</reference>
<dbReference type="AlphaFoldDB" id="A0A1M6GL14"/>
<dbReference type="GO" id="GO:0007165">
    <property type="term" value="P:signal transduction"/>
    <property type="evidence" value="ECO:0007669"/>
    <property type="project" value="InterPro"/>
</dbReference>
<accession>A0A1M6GL14</accession>
<evidence type="ECO:0000313" key="7">
    <source>
        <dbReference type="Proteomes" id="UP000184172"/>
    </source>
</evidence>
<dbReference type="PANTHER" id="PTHR47893:SF1">
    <property type="entry name" value="REGULATORY PROTEIN PCHR"/>
    <property type="match status" value="1"/>
</dbReference>
<dbReference type="CDD" id="cd06225">
    <property type="entry name" value="HAMP"/>
    <property type="match status" value="1"/>
</dbReference>
<evidence type="ECO:0000256" key="1">
    <source>
        <dbReference type="ARBA" id="ARBA00023015"/>
    </source>
</evidence>
<evidence type="ECO:0000256" key="3">
    <source>
        <dbReference type="ARBA" id="ARBA00023163"/>
    </source>
</evidence>
<dbReference type="PROSITE" id="PS50885">
    <property type="entry name" value="HAMP"/>
    <property type="match status" value="1"/>
</dbReference>
<dbReference type="PROSITE" id="PS00041">
    <property type="entry name" value="HTH_ARAC_FAMILY_1"/>
    <property type="match status" value="1"/>
</dbReference>
<dbReference type="Proteomes" id="UP000184172">
    <property type="component" value="Unassembled WGS sequence"/>
</dbReference>
<dbReference type="EMBL" id="FQYV01000009">
    <property type="protein sequence ID" value="SHJ10628.1"/>
    <property type="molecule type" value="Genomic_DNA"/>
</dbReference>
<keyword evidence="1" id="KW-0805">Transcription regulation</keyword>
<dbReference type="RefSeq" id="WP_073217412.1">
    <property type="nucleotide sequence ID" value="NZ_FNNS01000011.1"/>
</dbReference>
<dbReference type="InterPro" id="IPR003660">
    <property type="entry name" value="HAMP_dom"/>
</dbReference>
<evidence type="ECO:0000256" key="2">
    <source>
        <dbReference type="ARBA" id="ARBA00023125"/>
    </source>
</evidence>